<organism evidence="5 6">
    <name type="scientific">Ponticoccus alexandrii</name>
    <dbReference type="NCBI Taxonomy" id="1943633"/>
    <lineage>
        <taxon>Bacteria</taxon>
        <taxon>Pseudomonadati</taxon>
        <taxon>Pseudomonadota</taxon>
        <taxon>Alphaproteobacteria</taxon>
        <taxon>Rhodobacterales</taxon>
        <taxon>Roseobacteraceae</taxon>
        <taxon>Ponticoccus</taxon>
    </lineage>
</organism>
<evidence type="ECO:0000313" key="5">
    <source>
        <dbReference type="EMBL" id="QRF68457.1"/>
    </source>
</evidence>
<accession>A0ABX7FGB6</accession>
<dbReference type="PANTHER" id="PTHR21461:SF69">
    <property type="entry name" value="GLYCOSYLTRANSFERASE FAMILY 92 PROTEIN"/>
    <property type="match status" value="1"/>
</dbReference>
<gene>
    <name evidence="5" type="ORF">GQA70_10520</name>
</gene>
<evidence type="ECO:0000256" key="2">
    <source>
        <dbReference type="ARBA" id="ARBA00022692"/>
    </source>
</evidence>
<keyword evidence="3" id="KW-0472">Membrane</keyword>
<evidence type="ECO:0000256" key="4">
    <source>
        <dbReference type="SAM" id="MobiDB-lite"/>
    </source>
</evidence>
<feature type="compositionally biased region" description="Low complexity" evidence="4">
    <location>
        <begin position="12"/>
        <end position="31"/>
    </location>
</feature>
<protein>
    <submittedName>
        <fullName evidence="5">Glycosyltransferase family 92 protein</fullName>
    </submittedName>
</protein>
<reference evidence="5 6" key="1">
    <citation type="submission" date="2019-12" db="EMBL/GenBank/DDBJ databases">
        <title>Complete Genome Sequence of a Quorum-Sensing Bacterium,Rhodobacteraceae bacterium C31, Isolated from a marine microalgae symbiotic bacteria.</title>
        <authorList>
            <person name="Zhang Y."/>
        </authorList>
    </citation>
    <scope>NUCLEOTIDE SEQUENCE [LARGE SCALE GENOMIC DNA]</scope>
    <source>
        <strain evidence="5 6">C31</strain>
    </source>
</reference>
<keyword evidence="3" id="KW-1133">Transmembrane helix</keyword>
<comment type="subcellular location">
    <subcellularLocation>
        <location evidence="1">Membrane</location>
        <topology evidence="1">Single-pass membrane protein</topology>
    </subcellularLocation>
</comment>
<feature type="compositionally biased region" description="Polar residues" evidence="4">
    <location>
        <begin position="32"/>
        <end position="47"/>
    </location>
</feature>
<keyword evidence="6" id="KW-1185">Reference proteome</keyword>
<feature type="region of interest" description="Disordered" evidence="4">
    <location>
        <begin position="1"/>
        <end position="61"/>
    </location>
</feature>
<name>A0ABX7FGB6_9RHOB</name>
<dbReference type="EMBL" id="CP047166">
    <property type="protein sequence ID" value="QRF68457.1"/>
    <property type="molecule type" value="Genomic_DNA"/>
</dbReference>
<dbReference type="Pfam" id="PF13704">
    <property type="entry name" value="Glyco_tranf_2_4"/>
    <property type="match status" value="1"/>
</dbReference>
<evidence type="ECO:0000256" key="3">
    <source>
        <dbReference type="ARBA" id="ARBA00022989"/>
    </source>
</evidence>
<evidence type="ECO:0000256" key="1">
    <source>
        <dbReference type="ARBA" id="ARBA00004167"/>
    </source>
</evidence>
<evidence type="ECO:0000313" key="6">
    <source>
        <dbReference type="Proteomes" id="UP000596387"/>
    </source>
</evidence>
<dbReference type="PANTHER" id="PTHR21461">
    <property type="entry name" value="GLYCOSYLTRANSFERASE FAMILY 92 PROTEIN"/>
    <property type="match status" value="1"/>
</dbReference>
<dbReference type="Proteomes" id="UP000596387">
    <property type="component" value="Chromosome"/>
</dbReference>
<keyword evidence="2" id="KW-0812">Transmembrane</keyword>
<feature type="compositionally biased region" description="Low complexity" evidence="4">
    <location>
        <begin position="86"/>
        <end position="138"/>
    </location>
</feature>
<proteinExistence type="predicted"/>
<feature type="region of interest" description="Disordered" evidence="4">
    <location>
        <begin position="81"/>
        <end position="145"/>
    </location>
</feature>
<sequence>MAERARDLARLAGTGVAEADATATDAQASSGPAQNGSAAHSETSQEATAVVTAGDEIPEAPTASGTYAKALLLQTPLAGGSSALVASPETANASEAESAASRRVSSSQATDAVPPPNATAAATDVAAPPRRGTPPTATDIDPLLSPEARRLMPPLAKQNFARLQGSRFAPHNRLCTVNEDDRAPPYTPAPPRALPEGSSGNVILACMKNEGPYILEWVAYHRAVGFDGFLVYTNGCEDGTAQILDRLQALGVLQHCDNDDWTGKSPQTHALDRALSEPVIREADWIAHIDVDEFVNIRCGNGTLADVFAAVPDATNIAMTWRLFGHNGVTAFEDRPVIAQFDTCAPSFCPKPHTAWGFKTLFRNIGAYGKLSCHRPNKLSDAFESRVKWVNGSGRDMTREAAKNGWRNSKKTIGYDMVQLNHYALRSADSFLVKRQRGRALHVDRSIGLNYWIRMDWSVHRDLTIQRNLPRLQEEMDRLLADPVLAEWHAKACDWHRAKAAELRAIPEFAELYDQALALKLTETERVAYALALDMET</sequence>